<keyword evidence="7" id="KW-1185">Reference proteome</keyword>
<gene>
    <name evidence="6" type="primary">glcR_2</name>
    <name evidence="6" type="ORF">SAMEA4384403_02118</name>
</gene>
<sequence length="253" mass="28735">MLTDERHQLIIHTIKEREMVSLQDLINLTESSSSTIRRDLSQLEEEGYLIRVHGGAKQVTKRHDERDMRDKESRYLDEKSEIAKYAAQLIDEGDTIYLDAGTTTLEMIRHITHKNIVVVTNGLTHVKPLLDKGVTVYMTGGEVKATTLANVGVNAEKSLSKYRFDKAFIGMNGIDLRYGFTTPDPNESKMKETAIQLANQSFILVDHSKFNEISFAEVEVDLPINILTSKKTLNEIENINQYREKYDINGGQT</sequence>
<dbReference type="OrthoDB" id="9797223at2"/>
<reference evidence="6 7" key="1">
    <citation type="submission" date="2017-06" db="EMBL/GenBank/DDBJ databases">
        <authorList>
            <consortium name="Pathogen Informatics"/>
        </authorList>
    </citation>
    <scope>NUCLEOTIDE SEQUENCE [LARGE SCALE GENOMIC DNA]</scope>
    <source>
        <strain evidence="6 7">NCTC13839</strain>
    </source>
</reference>
<dbReference type="InterPro" id="IPR050313">
    <property type="entry name" value="Carb_Metab_HTH_regulators"/>
</dbReference>
<keyword evidence="2" id="KW-0805">Transcription regulation</keyword>
<keyword evidence="3" id="KW-0238">DNA-binding</keyword>
<dbReference type="SUPFAM" id="SSF100950">
    <property type="entry name" value="NagB/RpiA/CoA transferase-like"/>
    <property type="match status" value="1"/>
</dbReference>
<dbReference type="PANTHER" id="PTHR30363:SF56">
    <property type="entry name" value="TRANSCRIPTIONAL REGULATOR, DEOR FAMILY"/>
    <property type="match status" value="1"/>
</dbReference>
<evidence type="ECO:0000313" key="7">
    <source>
        <dbReference type="Proteomes" id="UP000242084"/>
    </source>
</evidence>
<dbReference type="InterPro" id="IPR018356">
    <property type="entry name" value="Tscrpt_reg_HTH_DeoR_CS"/>
</dbReference>
<evidence type="ECO:0000256" key="2">
    <source>
        <dbReference type="ARBA" id="ARBA00023015"/>
    </source>
</evidence>
<evidence type="ECO:0000256" key="4">
    <source>
        <dbReference type="ARBA" id="ARBA00023163"/>
    </source>
</evidence>
<dbReference type="InterPro" id="IPR037171">
    <property type="entry name" value="NagB/RpiA_transferase-like"/>
</dbReference>
<evidence type="ECO:0000259" key="5">
    <source>
        <dbReference type="PROSITE" id="PS51000"/>
    </source>
</evidence>
<dbReference type="Gene3D" id="1.10.10.10">
    <property type="entry name" value="Winged helix-like DNA-binding domain superfamily/Winged helix DNA-binding domain"/>
    <property type="match status" value="1"/>
</dbReference>
<evidence type="ECO:0000256" key="1">
    <source>
        <dbReference type="ARBA" id="ARBA00022736"/>
    </source>
</evidence>
<dbReference type="PROSITE" id="PS51000">
    <property type="entry name" value="HTH_DEOR_2"/>
    <property type="match status" value="1"/>
</dbReference>
<dbReference type="Pfam" id="PF00455">
    <property type="entry name" value="DeoRC"/>
    <property type="match status" value="1"/>
</dbReference>
<dbReference type="AlphaFoldDB" id="A0A240A1K8"/>
<evidence type="ECO:0000313" key="6">
    <source>
        <dbReference type="EMBL" id="SNV77167.1"/>
    </source>
</evidence>
<dbReference type="PANTHER" id="PTHR30363">
    <property type="entry name" value="HTH-TYPE TRANSCRIPTIONAL REGULATOR SRLR-RELATED"/>
    <property type="match status" value="1"/>
</dbReference>
<dbReference type="InterPro" id="IPR014036">
    <property type="entry name" value="DeoR-like_C"/>
</dbReference>
<proteinExistence type="predicted"/>
<evidence type="ECO:0000256" key="3">
    <source>
        <dbReference type="ARBA" id="ARBA00023125"/>
    </source>
</evidence>
<dbReference type="InterPro" id="IPR001034">
    <property type="entry name" value="DeoR_HTH"/>
</dbReference>
<dbReference type="GO" id="GO:0003677">
    <property type="term" value="F:DNA binding"/>
    <property type="evidence" value="ECO:0007669"/>
    <property type="project" value="UniProtKB-KW"/>
</dbReference>
<dbReference type="Pfam" id="PF08220">
    <property type="entry name" value="HTH_DeoR"/>
    <property type="match status" value="1"/>
</dbReference>
<dbReference type="EMBL" id="LT906462">
    <property type="protein sequence ID" value="SNV77167.1"/>
    <property type="molecule type" value="Genomic_DNA"/>
</dbReference>
<dbReference type="KEGG" id="sste:SAMEA4384403_2118"/>
<keyword evidence="1" id="KW-0423">Lactose metabolism</keyword>
<name>A0A240A1K8_9STAP</name>
<dbReference type="RefSeq" id="WP_095089383.1">
    <property type="nucleotide sequence ID" value="NZ_BMDM01000001.1"/>
</dbReference>
<dbReference type="GO" id="GO:0005988">
    <property type="term" value="P:lactose metabolic process"/>
    <property type="evidence" value="ECO:0007669"/>
    <property type="project" value="UniProtKB-KW"/>
</dbReference>
<dbReference type="SMART" id="SM01134">
    <property type="entry name" value="DeoRC"/>
    <property type="match status" value="1"/>
</dbReference>
<dbReference type="SUPFAM" id="SSF46785">
    <property type="entry name" value="Winged helix' DNA-binding domain"/>
    <property type="match status" value="1"/>
</dbReference>
<dbReference type="Proteomes" id="UP000242084">
    <property type="component" value="Chromosome 1"/>
</dbReference>
<protein>
    <submittedName>
        <fullName evidence="6">DeoR ramily regulatory protein</fullName>
    </submittedName>
</protein>
<dbReference type="PROSITE" id="PS00894">
    <property type="entry name" value="HTH_DEOR_1"/>
    <property type="match status" value="1"/>
</dbReference>
<accession>A0A240A1K8</accession>
<keyword evidence="4" id="KW-0804">Transcription</keyword>
<dbReference type="Gene3D" id="3.40.50.1360">
    <property type="match status" value="1"/>
</dbReference>
<organism evidence="6 7">
    <name type="scientific">Mammaliicoccus stepanovicii</name>
    <dbReference type="NCBI Taxonomy" id="643214"/>
    <lineage>
        <taxon>Bacteria</taxon>
        <taxon>Bacillati</taxon>
        <taxon>Bacillota</taxon>
        <taxon>Bacilli</taxon>
        <taxon>Bacillales</taxon>
        <taxon>Staphylococcaceae</taxon>
        <taxon>Mammaliicoccus</taxon>
    </lineage>
</organism>
<dbReference type="SMART" id="SM00420">
    <property type="entry name" value="HTH_DEOR"/>
    <property type="match status" value="1"/>
</dbReference>
<feature type="domain" description="HTH deoR-type" evidence="5">
    <location>
        <begin position="3"/>
        <end position="58"/>
    </location>
</feature>
<dbReference type="GO" id="GO:0003700">
    <property type="term" value="F:DNA-binding transcription factor activity"/>
    <property type="evidence" value="ECO:0007669"/>
    <property type="project" value="InterPro"/>
</dbReference>
<dbReference type="InterPro" id="IPR036390">
    <property type="entry name" value="WH_DNA-bd_sf"/>
</dbReference>
<dbReference type="InterPro" id="IPR036388">
    <property type="entry name" value="WH-like_DNA-bd_sf"/>
</dbReference>
<dbReference type="PRINTS" id="PR00037">
    <property type="entry name" value="HTHLACR"/>
</dbReference>